<keyword evidence="4" id="KW-0106">Calcium</keyword>
<evidence type="ECO:0000256" key="1">
    <source>
        <dbReference type="ARBA" id="ARBA00001936"/>
    </source>
</evidence>
<dbReference type="RefSeq" id="XP_003081619.1">
    <property type="nucleotide sequence ID" value="XM_003081571.1"/>
</dbReference>
<organism evidence="8 10">
    <name type="scientific">Ostreococcus tauri</name>
    <name type="common">Marine green alga</name>
    <dbReference type="NCBI Taxonomy" id="70448"/>
    <lineage>
        <taxon>Eukaryota</taxon>
        <taxon>Viridiplantae</taxon>
        <taxon>Chlorophyta</taxon>
        <taxon>Mamiellophyceae</taxon>
        <taxon>Mamiellales</taxon>
        <taxon>Bathycoccaceae</taxon>
        <taxon>Ostreococcus</taxon>
    </lineage>
</organism>
<dbReference type="EC" id="3.1.3.16" evidence="6"/>
<dbReference type="PANTHER" id="PTHR45668">
    <property type="entry name" value="SERINE/THREONINE-PROTEIN PHOSPHATASE 5-RELATED"/>
    <property type="match status" value="1"/>
</dbReference>
<dbReference type="CDD" id="cd00051">
    <property type="entry name" value="EFh"/>
    <property type="match status" value="2"/>
</dbReference>
<keyword evidence="10" id="KW-1185">Reference proteome</keyword>
<dbReference type="SMART" id="SM00156">
    <property type="entry name" value="PP2Ac"/>
    <property type="match status" value="1"/>
</dbReference>
<dbReference type="EMBL" id="CAID01000010">
    <property type="protein sequence ID" value="CAL56143.1"/>
    <property type="molecule type" value="Genomic_DNA"/>
</dbReference>
<dbReference type="GO" id="GO:0004722">
    <property type="term" value="F:protein serine/threonine phosphatase activity"/>
    <property type="evidence" value="ECO:0007669"/>
    <property type="project" value="UniProtKB-EC"/>
</dbReference>
<gene>
    <name evidence="9" type="ORF">BE221DRAFT_194740</name>
    <name evidence="8" type="ORF">OT_ostta10g01830</name>
</gene>
<comment type="cofactor">
    <cofactor evidence="1">
        <name>Mn(2+)</name>
        <dbReference type="ChEBI" id="CHEBI:29035"/>
    </cofactor>
</comment>
<evidence type="ECO:0000313" key="9">
    <source>
        <dbReference type="EMBL" id="OUS43323.1"/>
    </source>
</evidence>
<comment type="catalytic activity">
    <reaction evidence="6">
        <text>O-phospho-L-threonyl-[protein] + H2O = L-threonyl-[protein] + phosphate</text>
        <dbReference type="Rhea" id="RHEA:47004"/>
        <dbReference type="Rhea" id="RHEA-COMP:11060"/>
        <dbReference type="Rhea" id="RHEA-COMP:11605"/>
        <dbReference type="ChEBI" id="CHEBI:15377"/>
        <dbReference type="ChEBI" id="CHEBI:30013"/>
        <dbReference type="ChEBI" id="CHEBI:43474"/>
        <dbReference type="ChEBI" id="CHEBI:61977"/>
        <dbReference type="EC" id="3.1.3.16"/>
    </reaction>
</comment>
<dbReference type="SUPFAM" id="SSF47473">
    <property type="entry name" value="EF-hand"/>
    <property type="match status" value="1"/>
</dbReference>
<dbReference type="PRINTS" id="PR00114">
    <property type="entry name" value="STPHPHTASE"/>
</dbReference>
<dbReference type="OrthoDB" id="497745at2759"/>
<dbReference type="PROSITE" id="PS50096">
    <property type="entry name" value="IQ"/>
    <property type="match status" value="1"/>
</dbReference>
<dbReference type="InterPro" id="IPR002048">
    <property type="entry name" value="EF_hand_dom"/>
</dbReference>
<dbReference type="InterPro" id="IPR051134">
    <property type="entry name" value="PPP_phosphatase"/>
</dbReference>
<accession>Q00ZY9</accession>
<dbReference type="PROSITE" id="PS50222">
    <property type="entry name" value="EF_HAND_2"/>
    <property type="match status" value="3"/>
</dbReference>
<dbReference type="OMA" id="CRENKVR"/>
<dbReference type="GO" id="GO:0005509">
    <property type="term" value="F:calcium ion binding"/>
    <property type="evidence" value="ECO:0007669"/>
    <property type="project" value="InterPro"/>
</dbReference>
<dbReference type="Gene3D" id="1.10.238.10">
    <property type="entry name" value="EF-hand"/>
    <property type="match status" value="2"/>
</dbReference>
<dbReference type="EMBL" id="KZ155832">
    <property type="protein sequence ID" value="OUS43323.1"/>
    <property type="molecule type" value="Genomic_DNA"/>
</dbReference>
<feature type="domain" description="EF-hand" evidence="7">
    <location>
        <begin position="549"/>
        <end position="584"/>
    </location>
</feature>
<dbReference type="InParanoid" id="Q00ZY9"/>
<keyword evidence="5" id="KW-0464">Manganese</keyword>
<evidence type="ECO:0000256" key="2">
    <source>
        <dbReference type="ARBA" id="ARBA00008294"/>
    </source>
</evidence>
<evidence type="ECO:0000259" key="7">
    <source>
        <dbReference type="PROSITE" id="PS50222"/>
    </source>
</evidence>
<reference evidence="9" key="3">
    <citation type="submission" date="2017-04" db="EMBL/GenBank/DDBJ databases">
        <title>Population genomics of picophytoplankton unveils novel chromosome hypervariability.</title>
        <authorList>
            <consortium name="DOE Joint Genome Institute"/>
            <person name="Blanc-Mathieu R."/>
            <person name="Krasovec M."/>
            <person name="Hebrard M."/>
            <person name="Yau S."/>
            <person name="Desgranges E."/>
            <person name="Martin J."/>
            <person name="Schackwitz W."/>
            <person name="Kuo A."/>
            <person name="Salin G."/>
            <person name="Donnadieu C."/>
            <person name="Desdevises Y."/>
            <person name="Sanchez-Ferandin S."/>
            <person name="Moreau H."/>
            <person name="Rivals E."/>
            <person name="Grigoriev I.V."/>
            <person name="Grimsley N."/>
            <person name="Eyre-Walker A."/>
            <person name="Piganeau G."/>
        </authorList>
    </citation>
    <scope>NUCLEOTIDE SEQUENCE [LARGE SCALE GENOMIC DNA]</scope>
    <source>
        <strain evidence="9">RCC 1115</strain>
    </source>
</reference>
<reference evidence="8" key="2">
    <citation type="journal article" date="2014" name="BMC Genomics">
        <title>An improved genome of the model marine alga Ostreococcus tauri unfolds by assessing Illumina de novo assemblies.</title>
        <authorList>
            <person name="Blanc-Mathieu R."/>
            <person name="Verhelst B."/>
            <person name="Derelle E."/>
            <person name="Rombauts S."/>
            <person name="Bouget F.Y."/>
            <person name="Carre I."/>
            <person name="Chateau A."/>
            <person name="Eyre-Walker A."/>
            <person name="Grimsley N."/>
            <person name="Moreau H."/>
            <person name="Piegu B."/>
            <person name="Rivals E."/>
            <person name="Schackwitz W."/>
            <person name="Van de Peer Y."/>
            <person name="Piganeau G."/>
        </authorList>
    </citation>
    <scope>NUCLEOTIDE SEQUENCE</scope>
    <source>
        <strain evidence="8">RCC4221</strain>
    </source>
</reference>
<dbReference type="Pfam" id="PF00149">
    <property type="entry name" value="Metallophos"/>
    <property type="match status" value="1"/>
</dbReference>
<dbReference type="PROSITE" id="PS00018">
    <property type="entry name" value="EF_HAND_1"/>
    <property type="match status" value="4"/>
</dbReference>
<evidence type="ECO:0000256" key="4">
    <source>
        <dbReference type="ARBA" id="ARBA00022837"/>
    </source>
</evidence>
<evidence type="ECO:0000256" key="3">
    <source>
        <dbReference type="ARBA" id="ARBA00022723"/>
    </source>
</evidence>
<feature type="domain" description="EF-hand" evidence="7">
    <location>
        <begin position="588"/>
        <end position="623"/>
    </location>
</feature>
<evidence type="ECO:0000256" key="6">
    <source>
        <dbReference type="RuleBase" id="RU004273"/>
    </source>
</evidence>
<proteinExistence type="inferred from homology"/>
<dbReference type="Proteomes" id="UP000195557">
    <property type="component" value="Unassembled WGS sequence"/>
</dbReference>
<feature type="domain" description="EF-hand" evidence="7">
    <location>
        <begin position="713"/>
        <end position="748"/>
    </location>
</feature>
<comment type="similarity">
    <text evidence="2 6">Belongs to the PPP phosphatase family.</text>
</comment>
<dbReference type="Pfam" id="PF13499">
    <property type="entry name" value="EF-hand_7"/>
    <property type="match status" value="2"/>
</dbReference>
<dbReference type="AlphaFoldDB" id="Q00ZY9"/>
<dbReference type="InterPro" id="IPR004843">
    <property type="entry name" value="Calcineurin-like_PHP"/>
</dbReference>
<dbReference type="PROSITE" id="PS00125">
    <property type="entry name" value="SER_THR_PHOSPHATASE"/>
    <property type="match status" value="1"/>
</dbReference>
<evidence type="ECO:0000256" key="5">
    <source>
        <dbReference type="ARBA" id="ARBA00023211"/>
    </source>
</evidence>
<dbReference type="InterPro" id="IPR029052">
    <property type="entry name" value="Metallo-depent_PP-like"/>
</dbReference>
<accession>A0A454XII8</accession>
<dbReference type="Proteomes" id="UP000009170">
    <property type="component" value="Unassembled WGS sequence"/>
</dbReference>
<accession>A0A1Y5I5G0</accession>
<name>Q00ZY9_OSTTA</name>
<dbReference type="KEGG" id="ota:OT_ostta10g01830"/>
<dbReference type="PANTHER" id="PTHR45668:SF5">
    <property type="entry name" value="SERINE_THREONINE-PROTEIN PHOSPHATASE 5"/>
    <property type="match status" value="1"/>
</dbReference>
<evidence type="ECO:0000313" key="10">
    <source>
        <dbReference type="Proteomes" id="UP000009170"/>
    </source>
</evidence>
<keyword evidence="3" id="KW-0479">Metal-binding</keyword>
<dbReference type="SMART" id="SM00054">
    <property type="entry name" value="EFh"/>
    <property type="match status" value="4"/>
</dbReference>
<dbReference type="SUPFAM" id="SSF56300">
    <property type="entry name" value="Metallo-dependent phosphatases"/>
    <property type="match status" value="1"/>
</dbReference>
<dbReference type="InterPro" id="IPR006186">
    <property type="entry name" value="Ser/Thr-sp_prot-phosphatase"/>
</dbReference>
<evidence type="ECO:0000313" key="8">
    <source>
        <dbReference type="EMBL" id="CAL56143.1"/>
    </source>
</evidence>
<keyword evidence="6" id="KW-0378">Hydrolase</keyword>
<dbReference type="STRING" id="70448.Q00ZY9"/>
<dbReference type="Gene3D" id="3.60.21.10">
    <property type="match status" value="1"/>
</dbReference>
<dbReference type="GeneID" id="9832159"/>
<dbReference type="InterPro" id="IPR018247">
    <property type="entry name" value="EF_Hand_1_Ca_BS"/>
</dbReference>
<reference evidence="8 10" key="1">
    <citation type="journal article" date="2006" name="Proc. Natl. Acad. Sci. U.S.A.">
        <title>Genome analysis of the smallest free-living eukaryote Ostreococcus tauri unveils many unique features.</title>
        <authorList>
            <person name="Derelle E."/>
            <person name="Ferraz C."/>
            <person name="Rombauts S."/>
            <person name="Rouze P."/>
            <person name="Worden A.Z."/>
            <person name="Robbens S."/>
            <person name="Partensky F."/>
            <person name="Degroeve S."/>
            <person name="Echeynie S."/>
            <person name="Cooke R."/>
            <person name="Saeys Y."/>
            <person name="Wuyts J."/>
            <person name="Jabbari K."/>
            <person name="Bowler C."/>
            <person name="Panaud O."/>
            <person name="Piegu B."/>
            <person name="Ball S.G."/>
            <person name="Ral J.-P."/>
            <person name="Bouget F.-Y."/>
            <person name="Piganeau G."/>
            <person name="De Baets B."/>
            <person name="Picard A."/>
            <person name="Delseny M."/>
            <person name="Demaille J."/>
            <person name="Van de Peer Y."/>
            <person name="Moreau H."/>
        </authorList>
    </citation>
    <scope>NUCLEOTIDE SEQUENCE [LARGE SCALE GENOMIC DNA]</scope>
    <source>
        <strain evidence="8 10">OTTH0595</strain>
    </source>
</reference>
<dbReference type="InterPro" id="IPR011992">
    <property type="entry name" value="EF-hand-dom_pair"/>
</dbReference>
<sequence>MTIGTPSSLGNDDRAALLIQAAYRRHADRKDASRRATTNALETLEEHDEAKINARAQLMAKMDSRLKVGLKAKFARGMQRLKMATMFGKLKVSGEGDDAQTREDIPPLPSLTDSALDDIIDSLRKGNKFSLIDAMAILKAATVTFCTQPSVTEVQAEKDGVVVVVGDLHGQLHDLLFIFKERGLPSEQVKYVFNGDFVDRGNHGCEIALLLFALKLSRPNYIFLNRGNHEEAFINIYSGFEEECLAKYDHKVFQLFQNCFDWMSYACVVNGSAFVIHGGPPSDVGAKVQDIKSLPRGPEATRAEVDSKRAAWYKDMVWSDPHPETSFVGCVHSHRGAGVLWGKDITERFLEVNKLNLIIRSHQCVAGGVETCHGGKVFTLFSASRYCGTGENKGAILAFAHGDKVPQPQNALVWSIPEGEGMLGYERIRSERKGKDAMNDALATQAGEYIIEHRSDLQRHWSIVATKKKRPELINLFEWADGLSKVLKIKMMWSKVFDKLVKKEHIELNGGKRYVRWRNFLADYSVQLKGGCKVWQDDVVSRITSAVLESGEDLVSAFKSMDIDNSGTISQSEFTMAVRASIPSLAILSEAQLVAVWSAFDADQSGSVDLDEFKAMLSNSMSSNSGDGVVGVRWSTKKFSANESCEEREQMQPLVPWEENLSEAFGRLFYSHRKELFHIWHSHFDPDESKSIEKEDFKELLRALDESTGKHLLNEESLTKLADGMDLDGDGRIDFKEFCSNIGRMSSNY</sequence>
<protein>
    <recommendedName>
        <fullName evidence="6">Serine/threonine-protein phosphatase</fullName>
        <ecNumber evidence="6">3.1.3.16</ecNumber>
    </recommendedName>
</protein>